<dbReference type="EMBL" id="CAJVRM010000033">
    <property type="protein sequence ID" value="CAG8972087.1"/>
    <property type="molecule type" value="Genomic_DNA"/>
</dbReference>
<dbReference type="AlphaFoldDB" id="A0A9N9LG73"/>
<evidence type="ECO:0000313" key="1">
    <source>
        <dbReference type="EMBL" id="CAG8972087.1"/>
    </source>
</evidence>
<keyword evidence="2" id="KW-1185">Reference proteome</keyword>
<sequence>MRALNNNNIIAISNYDKQISDILEKKGEGKLQYNLDSGIAFIQSVNKAYQVVIAANFGRKGSAFMAWAARILAFHLDHISQMKQ</sequence>
<name>A0A9N9LG73_9HELO</name>
<accession>A0A9N9LG73</accession>
<reference evidence="1" key="1">
    <citation type="submission" date="2021-07" db="EMBL/GenBank/DDBJ databases">
        <authorList>
            <person name="Durling M."/>
        </authorList>
    </citation>
    <scope>NUCLEOTIDE SEQUENCE</scope>
</reference>
<gene>
    <name evidence="1" type="ORF">HYALB_00004953</name>
</gene>
<organism evidence="1 2">
    <name type="scientific">Hymenoscyphus albidus</name>
    <dbReference type="NCBI Taxonomy" id="595503"/>
    <lineage>
        <taxon>Eukaryota</taxon>
        <taxon>Fungi</taxon>
        <taxon>Dikarya</taxon>
        <taxon>Ascomycota</taxon>
        <taxon>Pezizomycotina</taxon>
        <taxon>Leotiomycetes</taxon>
        <taxon>Helotiales</taxon>
        <taxon>Helotiaceae</taxon>
        <taxon>Hymenoscyphus</taxon>
    </lineage>
</organism>
<proteinExistence type="predicted"/>
<protein>
    <submittedName>
        <fullName evidence="1">Uncharacterized protein</fullName>
    </submittedName>
</protein>
<dbReference type="Proteomes" id="UP000701801">
    <property type="component" value="Unassembled WGS sequence"/>
</dbReference>
<evidence type="ECO:0000313" key="2">
    <source>
        <dbReference type="Proteomes" id="UP000701801"/>
    </source>
</evidence>
<comment type="caution">
    <text evidence="1">The sequence shown here is derived from an EMBL/GenBank/DDBJ whole genome shotgun (WGS) entry which is preliminary data.</text>
</comment>